<dbReference type="SMART" id="SM00052">
    <property type="entry name" value="EAL"/>
    <property type="match status" value="1"/>
</dbReference>
<dbReference type="EMBL" id="CP060719">
    <property type="protein sequence ID" value="QNN70427.1"/>
    <property type="molecule type" value="Genomic_DNA"/>
</dbReference>
<reference evidence="2 3" key="1">
    <citation type="submission" date="2020-08" db="EMBL/GenBank/DDBJ databases">
        <title>Genome sequence of Thermomonas carbonis KCTC 42013T.</title>
        <authorList>
            <person name="Hyun D.-W."/>
            <person name="Bae J.-W."/>
        </authorList>
    </citation>
    <scope>NUCLEOTIDE SEQUENCE [LARGE SCALE GENOMIC DNA]</scope>
    <source>
        <strain evidence="2 3">KCTC 42013</strain>
    </source>
</reference>
<dbReference type="SUPFAM" id="SSF141868">
    <property type="entry name" value="EAL domain-like"/>
    <property type="match status" value="1"/>
</dbReference>
<dbReference type="SUPFAM" id="SSF55073">
    <property type="entry name" value="Nucleotide cyclase"/>
    <property type="match status" value="1"/>
</dbReference>
<dbReference type="Gene3D" id="3.20.20.450">
    <property type="entry name" value="EAL domain"/>
    <property type="match status" value="1"/>
</dbReference>
<dbReference type="PANTHER" id="PTHR33121:SF70">
    <property type="entry name" value="SIGNALING PROTEIN YKOW"/>
    <property type="match status" value="1"/>
</dbReference>
<dbReference type="CDD" id="cd01948">
    <property type="entry name" value="EAL"/>
    <property type="match status" value="1"/>
</dbReference>
<proteinExistence type="predicted"/>
<dbReference type="InterPro" id="IPR029787">
    <property type="entry name" value="Nucleotide_cyclase"/>
</dbReference>
<gene>
    <name evidence="2" type="ORF">H9L16_01970</name>
</gene>
<dbReference type="PANTHER" id="PTHR33121">
    <property type="entry name" value="CYCLIC DI-GMP PHOSPHODIESTERASE PDEF"/>
    <property type="match status" value="1"/>
</dbReference>
<evidence type="ECO:0000313" key="2">
    <source>
        <dbReference type="EMBL" id="QNN70427.1"/>
    </source>
</evidence>
<dbReference type="InterPro" id="IPR043128">
    <property type="entry name" value="Rev_trsase/Diguanyl_cyclase"/>
</dbReference>
<feature type="domain" description="EAL" evidence="1">
    <location>
        <begin position="214"/>
        <end position="468"/>
    </location>
</feature>
<sequence>MLGARIWSREETTFAASMGDYVAMAFEIARRRRAEAEIEHLRLHDATTGLPNRDYMIELIRQRLAVPIRKDEVTSIVHVEVNATGGAAWSAGFPTEDEVMGRIAARLRSFAGYGVEIARTRATAISLLITANPLKGTVIRLAEGVLAALSTMDWTDVEVDPSAAIGIALAQQGEIHDARVLLQQGQEAAKQASEGDRFAFAIYDHEHHASLVEAMRQERALRDAFARGQFEVHYQPEFDAASGRWVAAESLLRWRKGDRLVVAAEFIAVVEASDLMLPVGRWVLRQACQDAVGWPLRPDGPALGVRVNVSARQFDEPGLVEDVNAALEASGLDPARLCLELTETTLMRDIDHALEILAHLRALGVQLAIDDFGTGYASLVYLKRLPIDVLKIDRSFVQGLPDATTDVAIVQAIASLAQAFGAHVVAEGVEFRSQQDALLAIGVHRMQGWLYGKAMENDDLCRVVGTSFHPHAVD</sequence>
<keyword evidence="3" id="KW-1185">Reference proteome</keyword>
<dbReference type="AlphaFoldDB" id="A0A7G9SRF2"/>
<protein>
    <submittedName>
        <fullName evidence="2">GGDEF domain-containing protein</fullName>
    </submittedName>
</protein>
<evidence type="ECO:0000259" key="1">
    <source>
        <dbReference type="PROSITE" id="PS50883"/>
    </source>
</evidence>
<accession>A0A7G9SRF2</accession>
<organism evidence="2 3">
    <name type="scientific">Thermomonas carbonis</name>
    <dbReference type="NCBI Taxonomy" id="1463158"/>
    <lineage>
        <taxon>Bacteria</taxon>
        <taxon>Pseudomonadati</taxon>
        <taxon>Pseudomonadota</taxon>
        <taxon>Gammaproteobacteria</taxon>
        <taxon>Lysobacterales</taxon>
        <taxon>Lysobacteraceae</taxon>
        <taxon>Thermomonas</taxon>
    </lineage>
</organism>
<dbReference type="GO" id="GO:0071111">
    <property type="term" value="F:cyclic-guanylate-specific phosphodiesterase activity"/>
    <property type="evidence" value="ECO:0007669"/>
    <property type="project" value="InterPro"/>
</dbReference>
<dbReference type="Pfam" id="PF00563">
    <property type="entry name" value="EAL"/>
    <property type="match status" value="1"/>
</dbReference>
<dbReference type="Pfam" id="PF00990">
    <property type="entry name" value="GGDEF"/>
    <property type="match status" value="1"/>
</dbReference>
<evidence type="ECO:0000313" key="3">
    <source>
        <dbReference type="Proteomes" id="UP000515804"/>
    </source>
</evidence>
<dbReference type="RefSeq" id="WP_187552943.1">
    <property type="nucleotide sequence ID" value="NZ_CP060719.1"/>
</dbReference>
<name>A0A7G9SRF2_9GAMM</name>
<dbReference type="InterPro" id="IPR000160">
    <property type="entry name" value="GGDEF_dom"/>
</dbReference>
<dbReference type="Gene3D" id="3.30.70.270">
    <property type="match status" value="1"/>
</dbReference>
<dbReference type="PROSITE" id="PS50883">
    <property type="entry name" value="EAL"/>
    <property type="match status" value="1"/>
</dbReference>
<dbReference type="InterPro" id="IPR001633">
    <property type="entry name" value="EAL_dom"/>
</dbReference>
<dbReference type="InterPro" id="IPR035919">
    <property type="entry name" value="EAL_sf"/>
</dbReference>
<dbReference type="Proteomes" id="UP000515804">
    <property type="component" value="Chromosome"/>
</dbReference>
<dbReference type="SMART" id="SM00267">
    <property type="entry name" value="GGDEF"/>
    <property type="match status" value="1"/>
</dbReference>
<dbReference type="KEGG" id="tcn:H9L16_01970"/>
<dbReference type="InterPro" id="IPR050706">
    <property type="entry name" value="Cyclic-di-GMP_PDE-like"/>
</dbReference>